<sequence length="112" mass="12897">MAGKSRKDKVLEQERVSVLGMLLNCESDKKPSFEVQCVDTPIQPNGHDCGVLVLKFIEMWDGVSQFNGKALPDYTTEELQLVRQKFVCDWVLNEDNVLRDEVIQHYDLLLKK</sequence>
<dbReference type="AlphaFoldDB" id="A0A4D6LS24"/>
<dbReference type="EMBL" id="CP039348">
    <property type="protein sequence ID" value="QCD91819.1"/>
    <property type="molecule type" value="Genomic_DNA"/>
</dbReference>
<gene>
    <name evidence="5" type="ORF">DEO72_LG4g2787</name>
</gene>
<dbReference type="GO" id="GO:0008234">
    <property type="term" value="F:cysteine-type peptidase activity"/>
    <property type="evidence" value="ECO:0007669"/>
    <property type="project" value="InterPro"/>
</dbReference>
<dbReference type="GO" id="GO:0006508">
    <property type="term" value="P:proteolysis"/>
    <property type="evidence" value="ECO:0007669"/>
    <property type="project" value="UniProtKB-KW"/>
</dbReference>
<evidence type="ECO:0000256" key="2">
    <source>
        <dbReference type="ARBA" id="ARBA00022670"/>
    </source>
</evidence>
<evidence type="ECO:0000313" key="6">
    <source>
        <dbReference type="Proteomes" id="UP000501690"/>
    </source>
</evidence>
<evidence type="ECO:0000259" key="4">
    <source>
        <dbReference type="Pfam" id="PF02902"/>
    </source>
</evidence>
<protein>
    <submittedName>
        <fullName evidence="5">Ulp1 protease family</fullName>
    </submittedName>
</protein>
<dbReference type="InterPro" id="IPR038765">
    <property type="entry name" value="Papain-like_cys_pep_sf"/>
</dbReference>
<evidence type="ECO:0000256" key="3">
    <source>
        <dbReference type="ARBA" id="ARBA00022801"/>
    </source>
</evidence>
<comment type="similarity">
    <text evidence="1">Belongs to the peptidase C48 family.</text>
</comment>
<evidence type="ECO:0000313" key="5">
    <source>
        <dbReference type="EMBL" id="QCD91819.1"/>
    </source>
</evidence>
<dbReference type="Pfam" id="PF02902">
    <property type="entry name" value="Peptidase_C48"/>
    <property type="match status" value="1"/>
</dbReference>
<name>A0A4D6LS24_VIGUN</name>
<evidence type="ECO:0000256" key="1">
    <source>
        <dbReference type="ARBA" id="ARBA00005234"/>
    </source>
</evidence>
<feature type="domain" description="Ubiquitin-like protease family profile" evidence="4">
    <location>
        <begin position="32"/>
        <end position="59"/>
    </location>
</feature>
<proteinExistence type="inferred from homology"/>
<keyword evidence="3" id="KW-0378">Hydrolase</keyword>
<dbReference type="Proteomes" id="UP000501690">
    <property type="component" value="Linkage Group LG4"/>
</dbReference>
<keyword evidence="6" id="KW-1185">Reference proteome</keyword>
<reference evidence="5 6" key="1">
    <citation type="submission" date="2019-04" db="EMBL/GenBank/DDBJ databases">
        <title>An improved genome assembly and genetic linkage map for asparagus bean, Vigna unguiculata ssp. sesquipedialis.</title>
        <authorList>
            <person name="Xia Q."/>
            <person name="Zhang R."/>
            <person name="Dong Y."/>
        </authorList>
    </citation>
    <scope>NUCLEOTIDE SEQUENCE [LARGE SCALE GENOMIC DNA]</scope>
    <source>
        <tissue evidence="5">Leaf</tissue>
    </source>
</reference>
<organism evidence="5 6">
    <name type="scientific">Vigna unguiculata</name>
    <name type="common">Cowpea</name>
    <dbReference type="NCBI Taxonomy" id="3917"/>
    <lineage>
        <taxon>Eukaryota</taxon>
        <taxon>Viridiplantae</taxon>
        <taxon>Streptophyta</taxon>
        <taxon>Embryophyta</taxon>
        <taxon>Tracheophyta</taxon>
        <taxon>Spermatophyta</taxon>
        <taxon>Magnoliopsida</taxon>
        <taxon>eudicotyledons</taxon>
        <taxon>Gunneridae</taxon>
        <taxon>Pentapetalae</taxon>
        <taxon>rosids</taxon>
        <taxon>fabids</taxon>
        <taxon>Fabales</taxon>
        <taxon>Fabaceae</taxon>
        <taxon>Papilionoideae</taxon>
        <taxon>50 kb inversion clade</taxon>
        <taxon>NPAAA clade</taxon>
        <taxon>indigoferoid/millettioid clade</taxon>
        <taxon>Phaseoleae</taxon>
        <taxon>Vigna</taxon>
    </lineage>
</organism>
<keyword evidence="2 5" id="KW-0645">Protease</keyword>
<dbReference type="Gene3D" id="3.40.395.10">
    <property type="entry name" value="Adenoviral Proteinase, Chain A"/>
    <property type="match status" value="1"/>
</dbReference>
<dbReference type="InterPro" id="IPR003653">
    <property type="entry name" value="Peptidase_C48_C"/>
</dbReference>
<accession>A0A4D6LS24</accession>
<dbReference type="SUPFAM" id="SSF54001">
    <property type="entry name" value="Cysteine proteinases"/>
    <property type="match status" value="1"/>
</dbReference>